<feature type="non-terminal residue" evidence="1">
    <location>
        <position position="298"/>
    </location>
</feature>
<organism evidence="1 2">
    <name type="scientific">Gigaspora margarita</name>
    <dbReference type="NCBI Taxonomy" id="4874"/>
    <lineage>
        <taxon>Eukaryota</taxon>
        <taxon>Fungi</taxon>
        <taxon>Fungi incertae sedis</taxon>
        <taxon>Mucoromycota</taxon>
        <taxon>Glomeromycotina</taxon>
        <taxon>Glomeromycetes</taxon>
        <taxon>Diversisporales</taxon>
        <taxon>Gigasporaceae</taxon>
        <taxon>Gigaspora</taxon>
    </lineage>
</organism>
<accession>A0ABN7UU38</accession>
<protein>
    <submittedName>
        <fullName evidence="1">7654_t:CDS:1</fullName>
    </submittedName>
</protein>
<name>A0ABN7UU38_GIGMA</name>
<reference evidence="1 2" key="1">
    <citation type="submission" date="2021-06" db="EMBL/GenBank/DDBJ databases">
        <authorList>
            <person name="Kallberg Y."/>
            <person name="Tangrot J."/>
            <person name="Rosling A."/>
        </authorList>
    </citation>
    <scope>NUCLEOTIDE SEQUENCE [LARGE SCALE GENOMIC DNA]</scope>
    <source>
        <strain evidence="1 2">120-4 pot B 10/14</strain>
    </source>
</reference>
<gene>
    <name evidence="1" type="ORF">GMARGA_LOCUS10591</name>
</gene>
<comment type="caution">
    <text evidence="1">The sequence shown here is derived from an EMBL/GenBank/DDBJ whole genome shotgun (WGS) entry which is preliminary data.</text>
</comment>
<evidence type="ECO:0000313" key="2">
    <source>
        <dbReference type="Proteomes" id="UP000789901"/>
    </source>
</evidence>
<keyword evidence="2" id="KW-1185">Reference proteome</keyword>
<sequence>MYCYQAKCYKITIKALTSTNSQHKRIVFLVKVRMFSCYSSETDRLLDLKSKKHSSTKTNFHSQNRFINGNVLQTDPHCGAINIYSLVSSNLPNKKTTDLGRKTTDLERIKLKQEQERRYKLCAEQERLLRERTNRQSSLKQGENNDALKKLYERKVRELNCPGNHHSSSKVTTSMSLPEISTTQKLKITPKKNDSRNSRDLIERIKAGYKIVKFIKFHVTRQKTRRIVSKLCKLRTFENHLKSLKSTNNNDVNILKDPIIKILEQLNQIACDDSEVILARKNQIVKMAQNLLASLNEK</sequence>
<dbReference type="EMBL" id="CAJVQB010005961">
    <property type="protein sequence ID" value="CAG8674077.1"/>
    <property type="molecule type" value="Genomic_DNA"/>
</dbReference>
<evidence type="ECO:0000313" key="1">
    <source>
        <dbReference type="EMBL" id="CAG8674077.1"/>
    </source>
</evidence>
<proteinExistence type="predicted"/>
<dbReference type="Proteomes" id="UP000789901">
    <property type="component" value="Unassembled WGS sequence"/>
</dbReference>